<name>A0ABS4SC89_9BACI</name>
<proteinExistence type="inferred from homology"/>
<keyword evidence="2" id="KW-0813">Transport</keyword>
<dbReference type="InterPro" id="IPR018461">
    <property type="entry name" value="Na/H_Antiport_NhaC-like_C"/>
</dbReference>
<feature type="transmembrane region" description="Helical" evidence="9">
    <location>
        <begin position="110"/>
        <end position="127"/>
    </location>
</feature>
<dbReference type="Pfam" id="PF03553">
    <property type="entry name" value="Na_H_antiporter"/>
    <property type="match status" value="1"/>
</dbReference>
<keyword evidence="12" id="KW-1185">Reference proteome</keyword>
<feature type="transmembrane region" description="Helical" evidence="9">
    <location>
        <begin position="139"/>
        <end position="165"/>
    </location>
</feature>
<evidence type="ECO:0000313" key="11">
    <source>
        <dbReference type="EMBL" id="MBP2259108.1"/>
    </source>
</evidence>
<feature type="transmembrane region" description="Helical" evidence="9">
    <location>
        <begin position="12"/>
        <end position="32"/>
    </location>
</feature>
<evidence type="ECO:0000256" key="1">
    <source>
        <dbReference type="ARBA" id="ARBA00004651"/>
    </source>
</evidence>
<keyword evidence="3" id="KW-0050">Antiport</keyword>
<evidence type="ECO:0000256" key="3">
    <source>
        <dbReference type="ARBA" id="ARBA00022449"/>
    </source>
</evidence>
<keyword evidence="5 9" id="KW-0812">Transmembrane</keyword>
<dbReference type="RefSeq" id="WP_226371715.1">
    <property type="nucleotide sequence ID" value="NZ_JAGIKX010000053.1"/>
</dbReference>
<evidence type="ECO:0000313" key="12">
    <source>
        <dbReference type="Proteomes" id="UP001519294"/>
    </source>
</evidence>
<dbReference type="Proteomes" id="UP001519294">
    <property type="component" value="Unassembled WGS sequence"/>
</dbReference>
<keyword evidence="6 9" id="KW-1133">Transmembrane helix</keyword>
<dbReference type="InterPro" id="IPR004770">
    <property type="entry name" value="Na/H_antiport_NhaC"/>
</dbReference>
<dbReference type="InterPro" id="IPR052180">
    <property type="entry name" value="NhaC_Na-H+_Antiporter"/>
</dbReference>
<organism evidence="11 12">
    <name type="scientific">Virgibacillus alimentarius</name>
    <dbReference type="NCBI Taxonomy" id="698769"/>
    <lineage>
        <taxon>Bacteria</taxon>
        <taxon>Bacillati</taxon>
        <taxon>Bacillota</taxon>
        <taxon>Bacilli</taxon>
        <taxon>Bacillales</taxon>
        <taxon>Bacillaceae</taxon>
        <taxon>Virgibacillus</taxon>
    </lineage>
</organism>
<evidence type="ECO:0000259" key="10">
    <source>
        <dbReference type="Pfam" id="PF03553"/>
    </source>
</evidence>
<keyword evidence="4" id="KW-1003">Cell membrane</keyword>
<keyword evidence="7 9" id="KW-0472">Membrane</keyword>
<dbReference type="PANTHER" id="PTHR33451">
    <property type="entry name" value="MALATE-2H(+)/NA(+)-LACTATE ANTIPORTER"/>
    <property type="match status" value="1"/>
</dbReference>
<accession>A0ABS4SC89</accession>
<protein>
    <submittedName>
        <fullName evidence="11">NhaC family Na+:H+ antiporter</fullName>
    </submittedName>
</protein>
<reference evidence="11 12" key="1">
    <citation type="submission" date="2021-03" db="EMBL/GenBank/DDBJ databases">
        <title>Genomic Encyclopedia of Type Strains, Phase IV (KMG-IV): sequencing the most valuable type-strain genomes for metagenomic binning, comparative biology and taxonomic classification.</title>
        <authorList>
            <person name="Goeker M."/>
        </authorList>
    </citation>
    <scope>NUCLEOTIDE SEQUENCE [LARGE SCALE GENOMIC DNA]</scope>
    <source>
        <strain evidence="11 12">DSM 25790</strain>
    </source>
</reference>
<comment type="caution">
    <text evidence="11">The sequence shown here is derived from an EMBL/GenBank/DDBJ whole genome shotgun (WGS) entry which is preliminary data.</text>
</comment>
<dbReference type="NCBIfam" id="TIGR00931">
    <property type="entry name" value="antiport_nhaC"/>
    <property type="match status" value="1"/>
</dbReference>
<feature type="domain" description="Na+/H+ antiporter NhaC-like C-terminal" evidence="10">
    <location>
        <begin position="162"/>
        <end position="453"/>
    </location>
</feature>
<dbReference type="EMBL" id="JAGIKX010000053">
    <property type="protein sequence ID" value="MBP2259108.1"/>
    <property type="molecule type" value="Genomic_DNA"/>
</dbReference>
<evidence type="ECO:0000256" key="9">
    <source>
        <dbReference type="SAM" id="Phobius"/>
    </source>
</evidence>
<feature type="transmembrane region" description="Helical" evidence="9">
    <location>
        <begin position="432"/>
        <end position="451"/>
    </location>
</feature>
<feature type="transmembrane region" description="Helical" evidence="9">
    <location>
        <begin position="354"/>
        <end position="374"/>
    </location>
</feature>
<feature type="transmembrane region" description="Helical" evidence="9">
    <location>
        <begin position="314"/>
        <end position="342"/>
    </location>
</feature>
<comment type="similarity">
    <text evidence="8">Belongs to the NhaC Na(+)/H(+) (TC 2.A.35) antiporter family.</text>
</comment>
<dbReference type="PANTHER" id="PTHR33451:SF6">
    <property type="entry name" value="NA(+)_H(+) ANTIPORTER NHAC"/>
    <property type="match status" value="1"/>
</dbReference>
<comment type="subcellular location">
    <subcellularLocation>
        <location evidence="1">Cell membrane</location>
        <topology evidence="1">Multi-pass membrane protein</topology>
    </subcellularLocation>
</comment>
<sequence>MFRIKPVQVPSLSEAVLITVAILFIMGSSIIIYDAPPHIPLAISLLLLVVYGLIKKVPYKDLEEGVTEGAKAGMAAVFLFFFIGILIASWMLGGTIPTLIYAGFELVTPSFYFAIVFVITAIVGMSVGSSLTTVGTVGVAFIGISSAIDASLAITAGAIVSGAFFGDKTSPLSDTTNMASSILKVDLFEHIKNMTWTTVPAFVITFILFAILSPKLTDTNFGKMEQFQQGLLDTGLVHWYNGVIPIVVLLIFSIMKAPALLALAAGSLSAIAISYINGATPVGDLFGVLFGGFVSETGVSEIDELLTRGGIEDMLFTIGLVLLALSMGGLLFTLGIVPRLLASIENMLKKVRSVILTSALTAIGINVLVGEQYLSILLTGESFQSQYKKVGLTNKNLARVSEDAGTVVNPLVPWSVTGVFITTVLGVPTLQYFPFAIFCLLCPLLTIFYGFTGKTLTYIDKEKEGAERNIHAENMAKRKMI</sequence>
<evidence type="ECO:0000256" key="6">
    <source>
        <dbReference type="ARBA" id="ARBA00022989"/>
    </source>
</evidence>
<evidence type="ECO:0000256" key="7">
    <source>
        <dbReference type="ARBA" id="ARBA00023136"/>
    </source>
</evidence>
<evidence type="ECO:0000256" key="5">
    <source>
        <dbReference type="ARBA" id="ARBA00022692"/>
    </source>
</evidence>
<evidence type="ECO:0000256" key="8">
    <source>
        <dbReference type="ARBA" id="ARBA00038435"/>
    </source>
</evidence>
<evidence type="ECO:0000256" key="2">
    <source>
        <dbReference type="ARBA" id="ARBA00022448"/>
    </source>
</evidence>
<feature type="transmembrane region" description="Helical" evidence="9">
    <location>
        <begin position="194"/>
        <end position="214"/>
    </location>
</feature>
<evidence type="ECO:0000256" key="4">
    <source>
        <dbReference type="ARBA" id="ARBA00022475"/>
    </source>
</evidence>
<feature type="transmembrane region" description="Helical" evidence="9">
    <location>
        <begin position="235"/>
        <end position="254"/>
    </location>
</feature>
<gene>
    <name evidence="11" type="ORF">J2Z81_003100</name>
</gene>
<feature type="transmembrane region" description="Helical" evidence="9">
    <location>
        <begin position="38"/>
        <end position="54"/>
    </location>
</feature>
<feature type="transmembrane region" description="Helical" evidence="9">
    <location>
        <begin position="75"/>
        <end position="104"/>
    </location>
</feature>